<evidence type="ECO:0000313" key="2">
    <source>
        <dbReference type="Proteomes" id="UP001059617"/>
    </source>
</evidence>
<reference evidence="1" key="1">
    <citation type="submission" date="2021-04" db="EMBL/GenBank/DDBJ databases">
        <authorList>
            <person name="Hartkoorn R.C."/>
            <person name="Beaudoing E."/>
            <person name="Hot D."/>
        </authorList>
    </citation>
    <scope>NUCLEOTIDE SEQUENCE</scope>
    <source>
        <strain evidence="1">NRRL B-16292</strain>
    </source>
</reference>
<proteinExistence type="predicted"/>
<gene>
    <name evidence="1" type="ORF">Dfulv_35545</name>
</gene>
<organism evidence="1 2">
    <name type="scientific">Dactylosporangium fulvum</name>
    <dbReference type="NCBI Taxonomy" id="53359"/>
    <lineage>
        <taxon>Bacteria</taxon>
        <taxon>Bacillati</taxon>
        <taxon>Actinomycetota</taxon>
        <taxon>Actinomycetes</taxon>
        <taxon>Micromonosporales</taxon>
        <taxon>Micromonosporaceae</taxon>
        <taxon>Dactylosporangium</taxon>
    </lineage>
</organism>
<reference evidence="1" key="2">
    <citation type="submission" date="2022-09" db="EMBL/GenBank/DDBJ databases">
        <title>Biosynthetic gene clusters of Dactylosporangioum fulvum.</title>
        <authorList>
            <person name="Caradec T."/>
        </authorList>
    </citation>
    <scope>NUCLEOTIDE SEQUENCE</scope>
    <source>
        <strain evidence="1">NRRL B-16292</strain>
    </source>
</reference>
<keyword evidence="2" id="KW-1185">Reference proteome</keyword>
<dbReference type="EMBL" id="CP073720">
    <property type="protein sequence ID" value="UWP80447.1"/>
    <property type="molecule type" value="Genomic_DNA"/>
</dbReference>
<sequence>MQVWDELTLEQYAVMITAIEEAYLCDVIEEYRTRLHWAETGDVSHPSNLDDAGKRQLIPHFAAVVADLVERGWIELTEPTTDRWNEAEPLTRAELRDALQDPASWIRTLDGTHRMVMVTYTDVWDRLARRMDGAG</sequence>
<protein>
    <submittedName>
        <fullName evidence="1">Uncharacterized protein</fullName>
    </submittedName>
</protein>
<name>A0ABY5VRP3_9ACTN</name>
<evidence type="ECO:0000313" key="1">
    <source>
        <dbReference type="EMBL" id="UWP80447.1"/>
    </source>
</evidence>
<dbReference type="RefSeq" id="WP_259858207.1">
    <property type="nucleotide sequence ID" value="NZ_BAAAST010000042.1"/>
</dbReference>
<accession>A0ABY5VRP3</accession>
<dbReference type="Proteomes" id="UP001059617">
    <property type="component" value="Chromosome"/>
</dbReference>